<evidence type="ECO:0000313" key="2">
    <source>
        <dbReference type="EMBL" id="CAB1453333.1"/>
    </source>
</evidence>
<dbReference type="Proteomes" id="UP001153269">
    <property type="component" value="Unassembled WGS sequence"/>
</dbReference>
<proteinExistence type="predicted"/>
<feature type="region of interest" description="Disordered" evidence="1">
    <location>
        <begin position="71"/>
        <end position="102"/>
    </location>
</feature>
<dbReference type="AlphaFoldDB" id="A0A9N7VLT8"/>
<evidence type="ECO:0000256" key="1">
    <source>
        <dbReference type="SAM" id="MobiDB-lite"/>
    </source>
</evidence>
<protein>
    <submittedName>
        <fullName evidence="2">Uncharacterized protein</fullName>
    </submittedName>
</protein>
<reference evidence="2" key="1">
    <citation type="submission" date="2020-03" db="EMBL/GenBank/DDBJ databases">
        <authorList>
            <person name="Weist P."/>
        </authorList>
    </citation>
    <scope>NUCLEOTIDE SEQUENCE</scope>
</reference>
<name>A0A9N7VLT8_PLEPL</name>
<evidence type="ECO:0000313" key="3">
    <source>
        <dbReference type="Proteomes" id="UP001153269"/>
    </source>
</evidence>
<sequence>MCGGDSRAKMSNVHRVYLQAKNKRTRADVRREIQLVQTVFCPEREKIAWTLLCRTGYVWHRGRRTRTLKERERAGHKLLTDLQEDNGAERGGVSRQDRAHKT</sequence>
<dbReference type="EMBL" id="CADEAL010004164">
    <property type="protein sequence ID" value="CAB1453333.1"/>
    <property type="molecule type" value="Genomic_DNA"/>
</dbReference>
<organism evidence="2 3">
    <name type="scientific">Pleuronectes platessa</name>
    <name type="common">European plaice</name>
    <dbReference type="NCBI Taxonomy" id="8262"/>
    <lineage>
        <taxon>Eukaryota</taxon>
        <taxon>Metazoa</taxon>
        <taxon>Chordata</taxon>
        <taxon>Craniata</taxon>
        <taxon>Vertebrata</taxon>
        <taxon>Euteleostomi</taxon>
        <taxon>Actinopterygii</taxon>
        <taxon>Neopterygii</taxon>
        <taxon>Teleostei</taxon>
        <taxon>Neoteleostei</taxon>
        <taxon>Acanthomorphata</taxon>
        <taxon>Carangaria</taxon>
        <taxon>Pleuronectiformes</taxon>
        <taxon>Pleuronectoidei</taxon>
        <taxon>Pleuronectidae</taxon>
        <taxon>Pleuronectes</taxon>
    </lineage>
</organism>
<accession>A0A9N7VLT8</accession>
<comment type="caution">
    <text evidence="2">The sequence shown here is derived from an EMBL/GenBank/DDBJ whole genome shotgun (WGS) entry which is preliminary data.</text>
</comment>
<keyword evidence="3" id="KW-1185">Reference proteome</keyword>
<gene>
    <name evidence="2" type="ORF">PLEPLA_LOCUS41086</name>
</gene>